<dbReference type="Proteomes" id="UP000054144">
    <property type="component" value="Unassembled WGS sequence"/>
</dbReference>
<keyword evidence="3" id="KW-1185">Reference proteome</keyword>
<evidence type="ECO:0000313" key="3">
    <source>
        <dbReference type="Proteomes" id="UP000054144"/>
    </source>
</evidence>
<gene>
    <name evidence="2" type="ORF">FISHEDRAFT_62832</name>
</gene>
<sequence length="111" mass="12268">MDPSLGLALSFSADVADCMLLSLNSAWRDKTEGGGKIEEAAPEHQCNAQQEDTRQGERATWLLASVYDRTNDGHDKTRQREVEAMPEWLEWLWALCGEGVQALAEGCKQSG</sequence>
<protein>
    <submittedName>
        <fullName evidence="2">Uncharacterized protein</fullName>
    </submittedName>
</protein>
<dbReference type="AlphaFoldDB" id="A0A0D7A2L6"/>
<proteinExistence type="predicted"/>
<evidence type="ECO:0000313" key="2">
    <source>
        <dbReference type="EMBL" id="KIY43181.1"/>
    </source>
</evidence>
<feature type="region of interest" description="Disordered" evidence="1">
    <location>
        <begin position="31"/>
        <end position="54"/>
    </location>
</feature>
<evidence type="ECO:0000256" key="1">
    <source>
        <dbReference type="SAM" id="MobiDB-lite"/>
    </source>
</evidence>
<feature type="compositionally biased region" description="Basic and acidic residues" evidence="1">
    <location>
        <begin position="31"/>
        <end position="42"/>
    </location>
</feature>
<reference evidence="2 3" key="1">
    <citation type="journal article" date="2015" name="Fungal Genet. Biol.">
        <title>Evolution of novel wood decay mechanisms in Agaricales revealed by the genome sequences of Fistulina hepatica and Cylindrobasidium torrendii.</title>
        <authorList>
            <person name="Floudas D."/>
            <person name="Held B.W."/>
            <person name="Riley R."/>
            <person name="Nagy L.G."/>
            <person name="Koehler G."/>
            <person name="Ransdell A.S."/>
            <person name="Younus H."/>
            <person name="Chow J."/>
            <person name="Chiniquy J."/>
            <person name="Lipzen A."/>
            <person name="Tritt A."/>
            <person name="Sun H."/>
            <person name="Haridas S."/>
            <person name="LaButti K."/>
            <person name="Ohm R.A."/>
            <person name="Kues U."/>
            <person name="Blanchette R.A."/>
            <person name="Grigoriev I.V."/>
            <person name="Minto R.E."/>
            <person name="Hibbett D.S."/>
        </authorList>
    </citation>
    <scope>NUCLEOTIDE SEQUENCE [LARGE SCALE GENOMIC DNA]</scope>
    <source>
        <strain evidence="2 3">ATCC 64428</strain>
    </source>
</reference>
<name>A0A0D7A2L6_9AGAR</name>
<dbReference type="EMBL" id="KN882115">
    <property type="protein sequence ID" value="KIY43181.1"/>
    <property type="molecule type" value="Genomic_DNA"/>
</dbReference>
<accession>A0A0D7A2L6</accession>
<organism evidence="2 3">
    <name type="scientific">Fistulina hepatica ATCC 64428</name>
    <dbReference type="NCBI Taxonomy" id="1128425"/>
    <lineage>
        <taxon>Eukaryota</taxon>
        <taxon>Fungi</taxon>
        <taxon>Dikarya</taxon>
        <taxon>Basidiomycota</taxon>
        <taxon>Agaricomycotina</taxon>
        <taxon>Agaricomycetes</taxon>
        <taxon>Agaricomycetidae</taxon>
        <taxon>Agaricales</taxon>
        <taxon>Fistulinaceae</taxon>
        <taxon>Fistulina</taxon>
    </lineage>
</organism>